<keyword evidence="1" id="KW-0812">Transmembrane</keyword>
<evidence type="ECO:0000313" key="2">
    <source>
        <dbReference type="EMBL" id="TDG46905.1"/>
    </source>
</evidence>
<dbReference type="EMBL" id="LSRL02000051">
    <property type="protein sequence ID" value="TDG46905.1"/>
    <property type="molecule type" value="Genomic_DNA"/>
</dbReference>
<comment type="caution">
    <text evidence="2">The sequence shown here is derived from an EMBL/GenBank/DDBJ whole genome shotgun (WGS) entry which is preliminary data.</text>
</comment>
<evidence type="ECO:0008006" key="4">
    <source>
        <dbReference type="Google" id="ProtNLM"/>
    </source>
</evidence>
<evidence type="ECO:0000256" key="1">
    <source>
        <dbReference type="SAM" id="Phobius"/>
    </source>
</evidence>
<proteinExistence type="predicted"/>
<organism evidence="2 3">
    <name type="scientific">Drosophila navojoa</name>
    <name type="common">Fruit fly</name>
    <dbReference type="NCBI Taxonomy" id="7232"/>
    <lineage>
        <taxon>Eukaryota</taxon>
        <taxon>Metazoa</taxon>
        <taxon>Ecdysozoa</taxon>
        <taxon>Arthropoda</taxon>
        <taxon>Hexapoda</taxon>
        <taxon>Insecta</taxon>
        <taxon>Pterygota</taxon>
        <taxon>Neoptera</taxon>
        <taxon>Endopterygota</taxon>
        <taxon>Diptera</taxon>
        <taxon>Brachycera</taxon>
        <taxon>Muscomorpha</taxon>
        <taxon>Ephydroidea</taxon>
        <taxon>Drosophilidae</taxon>
        <taxon>Drosophila</taxon>
    </lineage>
</organism>
<protein>
    <recommendedName>
        <fullName evidence="4">Beta-defensin</fullName>
    </recommendedName>
</protein>
<keyword evidence="1" id="KW-0472">Membrane</keyword>
<dbReference type="OMA" id="CREVNAC"/>
<dbReference type="Proteomes" id="UP000295192">
    <property type="component" value="Unassembled WGS sequence"/>
</dbReference>
<keyword evidence="3" id="KW-1185">Reference proteome</keyword>
<gene>
    <name evidence="2" type="ORF">AWZ03_006609</name>
</gene>
<name>A0A484BGI3_DRONA</name>
<accession>A0A484BGI3</accession>
<evidence type="ECO:0000313" key="3">
    <source>
        <dbReference type="Proteomes" id="UP000295192"/>
    </source>
</evidence>
<keyword evidence="1" id="KW-1133">Transmembrane helix</keyword>
<dbReference type="AlphaFoldDB" id="A0A484BGI3"/>
<sequence>MSTNSVGSVTSAVVLLISLVLVVDCLACRAVYRSDLVSCTRNGGVCREVNACPRSRHAGVKTICILRGKICCMNAK</sequence>
<reference evidence="2 3" key="1">
    <citation type="journal article" date="2019" name="J. Hered.">
        <title>An Improved Genome Assembly for Drosophila navojoa, the Basal Species in the mojavensis Cluster.</title>
        <authorList>
            <person name="Vanderlinde T."/>
            <person name="Dupim E.G."/>
            <person name="Nazario-Yepiz N.O."/>
            <person name="Carvalho A.B."/>
        </authorList>
    </citation>
    <scope>NUCLEOTIDE SEQUENCE [LARGE SCALE GENOMIC DNA]</scope>
    <source>
        <strain evidence="2">Navoj_Jal97</strain>
        <tissue evidence="2">Whole organism</tissue>
    </source>
</reference>
<feature type="transmembrane region" description="Helical" evidence="1">
    <location>
        <begin position="12"/>
        <end position="32"/>
    </location>
</feature>